<sequence>MAQTSALAKISDPPVDPVQLFKHLIETAGQGKPFIEMNLATIDEEFGVLNRTVVYRGLSSDNHVFYITHRHTRNCKNLQANPKACLTFYLPLVQNVGGKDKDTLDTWQVRLIGATAVELPESEMDALWAKEDLPAKIRGHVFPCGEPVDYEQQKAKHDNFLKEHLSTGRPIERPATYTGWKFQPQRWDFLKVGQGQIADRVQYRLQSNGKWQSMHVAT</sequence>
<comment type="pathway">
    <text evidence="3">Cofactor metabolism; pyridoxal 5'-phosphate salvage; pyridoxal 5'-phosphate from pyridoxine 5'-phosphate: step 1/1.</text>
</comment>
<keyword evidence="7" id="KW-0560">Oxidoreductase</keyword>
<evidence type="ECO:0000256" key="7">
    <source>
        <dbReference type="ARBA" id="ARBA00023002"/>
    </source>
</evidence>
<proteinExistence type="predicted"/>
<evidence type="ECO:0000256" key="2">
    <source>
        <dbReference type="ARBA" id="ARBA00004738"/>
    </source>
</evidence>
<evidence type="ECO:0000313" key="9">
    <source>
        <dbReference type="Proteomes" id="UP001500889"/>
    </source>
</evidence>
<evidence type="ECO:0000256" key="5">
    <source>
        <dbReference type="ARBA" id="ARBA00022630"/>
    </source>
</evidence>
<name>A0AAU9FZM7_DROMD</name>
<keyword evidence="9" id="KW-1185">Reference proteome</keyword>
<dbReference type="AlphaFoldDB" id="A0AAU9FZM7"/>
<keyword evidence="5" id="KW-0285">Flavoprotein</keyword>
<keyword evidence="6" id="KW-0288">FMN</keyword>
<dbReference type="SUPFAM" id="SSF50475">
    <property type="entry name" value="FMN-binding split barrel"/>
    <property type="match status" value="1"/>
</dbReference>
<dbReference type="GO" id="GO:0010181">
    <property type="term" value="F:FMN binding"/>
    <property type="evidence" value="ECO:0007669"/>
    <property type="project" value="InterPro"/>
</dbReference>
<dbReference type="PANTHER" id="PTHR10851:SF4">
    <property type="entry name" value="PYRIDOXAL 5'-PHOSPHATE SYNTHASE"/>
    <property type="match status" value="1"/>
</dbReference>
<evidence type="ECO:0000256" key="4">
    <source>
        <dbReference type="ARBA" id="ARBA00012801"/>
    </source>
</evidence>
<comment type="pathway">
    <text evidence="2">Cofactor metabolism; pyridoxal 5'-phosphate salvage; pyridoxal 5'-phosphate from pyridoxamine 5'-phosphate: step 1/1.</text>
</comment>
<evidence type="ECO:0000256" key="1">
    <source>
        <dbReference type="ARBA" id="ARBA00001917"/>
    </source>
</evidence>
<dbReference type="GO" id="GO:0004733">
    <property type="term" value="F:pyridoxamine phosphate oxidase activity"/>
    <property type="evidence" value="ECO:0007669"/>
    <property type="project" value="UniProtKB-EC"/>
</dbReference>
<organism evidence="8 9">
    <name type="scientific">Drosophila madeirensis</name>
    <name type="common">Fruit fly</name>
    <dbReference type="NCBI Taxonomy" id="30013"/>
    <lineage>
        <taxon>Eukaryota</taxon>
        <taxon>Metazoa</taxon>
        <taxon>Ecdysozoa</taxon>
        <taxon>Arthropoda</taxon>
        <taxon>Hexapoda</taxon>
        <taxon>Insecta</taxon>
        <taxon>Pterygota</taxon>
        <taxon>Neoptera</taxon>
        <taxon>Endopterygota</taxon>
        <taxon>Diptera</taxon>
        <taxon>Brachycera</taxon>
        <taxon>Muscomorpha</taxon>
        <taxon>Ephydroidea</taxon>
        <taxon>Drosophilidae</taxon>
        <taxon>Drosophila</taxon>
        <taxon>Sophophora</taxon>
    </lineage>
</organism>
<dbReference type="EC" id="1.4.3.5" evidence="4"/>
<dbReference type="Gene3D" id="2.30.110.10">
    <property type="entry name" value="Electron Transport, Fmn-binding Protein, Chain A"/>
    <property type="match status" value="1"/>
</dbReference>
<evidence type="ECO:0000313" key="8">
    <source>
        <dbReference type="EMBL" id="BFG00716.1"/>
    </source>
</evidence>
<evidence type="ECO:0000256" key="6">
    <source>
        <dbReference type="ARBA" id="ARBA00022643"/>
    </source>
</evidence>
<dbReference type="Proteomes" id="UP001500889">
    <property type="component" value="Chromosome A"/>
</dbReference>
<accession>A0AAU9FZM7</accession>
<protein>
    <recommendedName>
        <fullName evidence="4">pyridoxal 5'-phosphate synthase</fullName>
        <ecNumber evidence="4">1.4.3.5</ecNumber>
    </recommendedName>
</protein>
<evidence type="ECO:0000256" key="3">
    <source>
        <dbReference type="ARBA" id="ARBA00005037"/>
    </source>
</evidence>
<gene>
    <name evidence="8" type="ORF">DMAD_00643</name>
</gene>
<comment type="cofactor">
    <cofactor evidence="1">
        <name>FMN</name>
        <dbReference type="ChEBI" id="CHEBI:58210"/>
    </cofactor>
</comment>
<dbReference type="InterPro" id="IPR000659">
    <property type="entry name" value="Pyridox_Oxase"/>
</dbReference>
<dbReference type="PIRSF" id="PIRSF000190">
    <property type="entry name" value="Pyd_amn-ph_oxd"/>
    <property type="match status" value="1"/>
</dbReference>
<dbReference type="EMBL" id="AP029266">
    <property type="protein sequence ID" value="BFG00716.1"/>
    <property type="molecule type" value="Genomic_DNA"/>
</dbReference>
<dbReference type="PANTHER" id="PTHR10851">
    <property type="entry name" value="PYRIDOXINE-5-PHOSPHATE OXIDASE"/>
    <property type="match status" value="1"/>
</dbReference>
<dbReference type="GO" id="GO:0008615">
    <property type="term" value="P:pyridoxine biosynthetic process"/>
    <property type="evidence" value="ECO:0007669"/>
    <property type="project" value="InterPro"/>
</dbReference>
<dbReference type="InterPro" id="IPR012349">
    <property type="entry name" value="Split_barrel_FMN-bd"/>
</dbReference>
<reference evidence="8 9" key="1">
    <citation type="submission" date="2024-02" db="EMBL/GenBank/DDBJ databases">
        <title>A chromosome-level genome assembly of Drosophila madeirensis, a fruit fly species endemic to Madeira island.</title>
        <authorList>
            <person name="Tomihara K."/>
            <person name="Llopart A."/>
            <person name="Yamamoto D."/>
        </authorList>
    </citation>
    <scope>NUCLEOTIDE SEQUENCE [LARGE SCALE GENOMIC DNA]</scope>
    <source>
        <strain evidence="8 9">RF1</strain>
    </source>
</reference>